<reference evidence="3" key="1">
    <citation type="submission" date="2011-09" db="EMBL/GenBank/DDBJ databases">
        <title>The permanent draft genome of Mucilaginibacter paludis DSM 18603.</title>
        <authorList>
            <consortium name="US DOE Joint Genome Institute (JGI-PGF)"/>
            <person name="Lucas S."/>
            <person name="Han J."/>
            <person name="Lapidus A."/>
            <person name="Bruce D."/>
            <person name="Goodwin L."/>
            <person name="Pitluck S."/>
            <person name="Peters L."/>
            <person name="Kyrpides N."/>
            <person name="Mavromatis K."/>
            <person name="Ivanova N."/>
            <person name="Mikhailova N."/>
            <person name="Held B."/>
            <person name="Detter J.C."/>
            <person name="Tapia R."/>
            <person name="Han C."/>
            <person name="Land M."/>
            <person name="Hauser L."/>
            <person name="Markowitz V."/>
            <person name="Cheng J.-F."/>
            <person name="Hugenholtz P."/>
            <person name="Woyke T."/>
            <person name="Wu D."/>
            <person name="Tindall B."/>
            <person name="Brambilla E."/>
            <person name="Klenk H.-P."/>
            <person name="Eisen J.A."/>
        </authorList>
    </citation>
    <scope>NUCLEOTIDE SEQUENCE [LARGE SCALE GENOMIC DNA]</scope>
    <source>
        <strain evidence="3">DSM 18603</strain>
    </source>
</reference>
<protein>
    <submittedName>
        <fullName evidence="3">Aldo/keto reductase</fullName>
    </submittedName>
</protein>
<dbReference type="Proteomes" id="UP000002774">
    <property type="component" value="Chromosome"/>
</dbReference>
<dbReference type="SUPFAM" id="SSF51430">
    <property type="entry name" value="NAD(P)-linked oxidoreductase"/>
    <property type="match status" value="1"/>
</dbReference>
<evidence type="ECO:0000313" key="4">
    <source>
        <dbReference type="Proteomes" id="UP000002774"/>
    </source>
</evidence>
<dbReference type="RefSeq" id="WP_008506732.1">
    <property type="nucleotide sequence ID" value="NZ_CM001403.1"/>
</dbReference>
<name>H1XZH3_9SPHI</name>
<dbReference type="EMBL" id="CM001403">
    <property type="protein sequence ID" value="EHQ26617.1"/>
    <property type="molecule type" value="Genomic_DNA"/>
</dbReference>
<accession>H1XZH3</accession>
<dbReference type="InterPro" id="IPR023210">
    <property type="entry name" value="NADP_OxRdtase_dom"/>
</dbReference>
<dbReference type="GO" id="GO:0016491">
    <property type="term" value="F:oxidoreductase activity"/>
    <property type="evidence" value="ECO:0007669"/>
    <property type="project" value="UniProtKB-KW"/>
</dbReference>
<dbReference type="Gene3D" id="3.20.20.100">
    <property type="entry name" value="NADP-dependent oxidoreductase domain"/>
    <property type="match status" value="1"/>
</dbReference>
<dbReference type="PANTHER" id="PTHR43625">
    <property type="entry name" value="AFLATOXIN B1 ALDEHYDE REDUCTASE"/>
    <property type="match status" value="1"/>
</dbReference>
<feature type="domain" description="NADP-dependent oxidoreductase" evidence="2">
    <location>
        <begin position="35"/>
        <end position="328"/>
    </location>
</feature>
<evidence type="ECO:0000313" key="3">
    <source>
        <dbReference type="EMBL" id="EHQ26617.1"/>
    </source>
</evidence>
<keyword evidence="4" id="KW-1185">Reference proteome</keyword>
<proteinExistence type="predicted"/>
<organism evidence="3 4">
    <name type="scientific">Mucilaginibacter paludis DSM 18603</name>
    <dbReference type="NCBI Taxonomy" id="714943"/>
    <lineage>
        <taxon>Bacteria</taxon>
        <taxon>Pseudomonadati</taxon>
        <taxon>Bacteroidota</taxon>
        <taxon>Sphingobacteriia</taxon>
        <taxon>Sphingobacteriales</taxon>
        <taxon>Sphingobacteriaceae</taxon>
        <taxon>Mucilaginibacter</taxon>
    </lineage>
</organism>
<gene>
    <name evidence="3" type="ORF">Mucpa_2502</name>
</gene>
<dbReference type="AlphaFoldDB" id="H1XZH3"/>
<dbReference type="InterPro" id="IPR050791">
    <property type="entry name" value="Aldo-Keto_reductase"/>
</dbReference>
<keyword evidence="1" id="KW-0560">Oxidoreductase</keyword>
<dbReference type="InterPro" id="IPR036812">
    <property type="entry name" value="NAD(P)_OxRdtase_dom_sf"/>
</dbReference>
<evidence type="ECO:0000259" key="2">
    <source>
        <dbReference type="Pfam" id="PF00248"/>
    </source>
</evidence>
<dbReference type="CDD" id="cd19076">
    <property type="entry name" value="AKR_AKR13A_13D"/>
    <property type="match status" value="1"/>
</dbReference>
<dbReference type="Pfam" id="PF00248">
    <property type="entry name" value="Aldo_ket_red"/>
    <property type="match status" value="1"/>
</dbReference>
<dbReference type="HOGENOM" id="CLU_023205_2_1_10"/>
<evidence type="ECO:0000256" key="1">
    <source>
        <dbReference type="ARBA" id="ARBA00023002"/>
    </source>
</evidence>
<sequence>MATSKPAGALLVTSTKIALLMKYRELGNTGEKLSAIGLGCMGMTHAYGDRNDEESIRVLHLALDLGINFWDTADIYGPHTNEELIAKVLAPNRDKVFIATKFGFTQAGTYNRGFDGSPAYAKKAVEASLKRLNVEVIDLYYAHRIDPNIPVEEMVGGMAELVKEGKVRYLGLSEASAETLAKACQVHQIAALQSEYSLLTRDAEDQIIPACRKLGIGFVPFSPLSRGLVTATLPTDARDLKADDFRHTIPRFQGEYLENNNKLVEDFAKLAADKGCTPAQLALAWVLAQGDEIIPIPGTKKTKYLRENAGAVDIHLNDSDFSAIEDVLKKHPNTGPRYTEAAMSMVNK</sequence>
<dbReference type="GO" id="GO:0005737">
    <property type="term" value="C:cytoplasm"/>
    <property type="evidence" value="ECO:0007669"/>
    <property type="project" value="TreeGrafter"/>
</dbReference>
<dbReference type="PANTHER" id="PTHR43625:SF40">
    <property type="entry name" value="ALDO-KETO REDUCTASE YAKC [NADP(+)]"/>
    <property type="match status" value="1"/>
</dbReference>
<dbReference type="eggNOG" id="COG0667">
    <property type="taxonomic scope" value="Bacteria"/>
</dbReference>